<keyword evidence="1" id="KW-0472">Membrane</keyword>
<name>J3CCQ9_9FLAO</name>
<keyword evidence="1" id="KW-1133">Transmembrane helix</keyword>
<gene>
    <name evidence="2" type="ORF">PMI13_03491</name>
</gene>
<evidence type="ECO:0000313" key="3">
    <source>
        <dbReference type="Proteomes" id="UP000007509"/>
    </source>
</evidence>
<keyword evidence="1" id="KW-0812">Transmembrane</keyword>
<proteinExistence type="predicted"/>
<feature type="transmembrane region" description="Helical" evidence="1">
    <location>
        <begin position="6"/>
        <end position="24"/>
    </location>
</feature>
<organism evidence="2 3">
    <name type="scientific">Chryseobacterium populi</name>
    <dbReference type="NCBI Taxonomy" id="1144316"/>
    <lineage>
        <taxon>Bacteria</taxon>
        <taxon>Pseudomonadati</taxon>
        <taxon>Bacteroidota</taxon>
        <taxon>Flavobacteriia</taxon>
        <taxon>Flavobacteriales</taxon>
        <taxon>Weeksellaceae</taxon>
        <taxon>Chryseobacterium group</taxon>
        <taxon>Chryseobacterium</taxon>
    </lineage>
</organism>
<dbReference type="AlphaFoldDB" id="J3CCQ9"/>
<comment type="caution">
    <text evidence="2">The sequence shown here is derived from an EMBL/GenBank/DDBJ whole genome shotgun (WGS) entry which is preliminary data.</text>
</comment>
<dbReference type="EMBL" id="AKJY01000085">
    <property type="protein sequence ID" value="EJL68846.1"/>
    <property type="molecule type" value="Genomic_DNA"/>
</dbReference>
<reference evidence="2 3" key="1">
    <citation type="journal article" date="2012" name="J. Bacteriol.">
        <title>Twenty-one genome sequences from Pseudomonas species and 19 genome sequences from diverse bacteria isolated from the rhizosphere and endosphere of Populus deltoides.</title>
        <authorList>
            <person name="Brown S.D."/>
            <person name="Utturkar S.M."/>
            <person name="Klingeman D.M."/>
            <person name="Johnson C.M."/>
            <person name="Martin S.L."/>
            <person name="Land M.L."/>
            <person name="Lu T.Y."/>
            <person name="Schadt C.W."/>
            <person name="Doktycz M.J."/>
            <person name="Pelletier D.A."/>
        </authorList>
    </citation>
    <scope>NUCLEOTIDE SEQUENCE [LARGE SCALE GENOMIC DNA]</scope>
    <source>
        <strain evidence="2 3">CF314</strain>
    </source>
</reference>
<dbReference type="Proteomes" id="UP000007509">
    <property type="component" value="Unassembled WGS sequence"/>
</dbReference>
<evidence type="ECO:0000256" key="1">
    <source>
        <dbReference type="SAM" id="Phobius"/>
    </source>
</evidence>
<dbReference type="PATRIC" id="fig|1144316.3.peg.3508"/>
<evidence type="ECO:0000313" key="2">
    <source>
        <dbReference type="EMBL" id="EJL68846.1"/>
    </source>
</evidence>
<accession>J3CCQ9</accession>
<keyword evidence="3" id="KW-1185">Reference proteome</keyword>
<sequence length="38" mass="4159">MIKKAILNYILKIGLLAMGILLSAQNPIIQTKFTADTV</sequence>
<protein>
    <submittedName>
        <fullName evidence="2">Uncharacterized protein</fullName>
    </submittedName>
</protein>